<feature type="region of interest" description="Disordered" evidence="6">
    <location>
        <begin position="126"/>
        <end position="155"/>
    </location>
</feature>
<dbReference type="PRINTS" id="PR01463">
    <property type="entry name" value="EAGCHANLFMLY"/>
</dbReference>
<dbReference type="Gene3D" id="1.10.287.70">
    <property type="match status" value="1"/>
</dbReference>
<name>A0A9X8DKA6_APHAT</name>
<feature type="transmembrane region" description="Helical" evidence="7">
    <location>
        <begin position="377"/>
        <end position="402"/>
    </location>
</feature>
<keyword evidence="1" id="KW-0633">Potassium transport</keyword>
<keyword evidence="3" id="KW-0406">Ion transport</keyword>
<dbReference type="Gene3D" id="2.60.120.10">
    <property type="entry name" value="Jelly Rolls"/>
    <property type="match status" value="1"/>
</dbReference>
<keyword evidence="4" id="KW-0630">Potassium</keyword>
<dbReference type="InterPro" id="IPR003938">
    <property type="entry name" value="K_chnl_volt-dep_EAG/ELK/ERG"/>
</dbReference>
<sequence>MARSVGVTAGVVTQLVVNGKVLQKGILAPTTPDIYEPALEALAKEGITFVEKVTCLVPVSTVVVPSRRKSSQGSYKGRNLIGSDLSSRSFTVKTSWGLVARAKSIDPSFKAADSLRKRVAKLESELGGQKGPVSNDIQPPSRAAGRQENSWRRSSVSGADEIADASSWLPTIHHTSTVLRVWHVTLAFVIFYQMIYIPFNMGFNPNIQGTPWQTVDRVTDMLFVMDILVNFNVAFYESFPDDDQRHILLRYSTDRAAKDKFRWIWLDALAAFPVDWMGNMSGGNEGVNYLGMIRILRTPRLAGIFRVLKFLKNTGEFMWWLFQHSKGSIVMRFLRTMQSVMIAITLCIVLVVACSCYYAMMMVVMGQDIVPVYEYEMAYLSTASIVGAIVIAPVFGNVSILVESLTSDSDTYYDKMEGTRAFPMNSSSAPEVVQEIVLNLETRIYMPEDYVVSAGEMGMEMYGRLEIALMMDCRRTASVRARSFCVLGVLDRAHFSSILSRFKDDRVKLEAIIMNKYENDIYRPQVIRKSSVTANTLSRMGSTGGGSGIGTNKVALRMLYEATSCLHDVSGHVTKLEASMAKLTEAMVVLRQGTAIARTLVSMELLCGRSAPFGATNALPHVNLSSLALKVCEAVLLQELTVLFKDGETSYLALMSELLRS</sequence>
<gene>
    <name evidence="9" type="ORF">DYB28_007744</name>
</gene>
<evidence type="ECO:0000256" key="6">
    <source>
        <dbReference type="SAM" id="MobiDB-lite"/>
    </source>
</evidence>
<evidence type="ECO:0000256" key="3">
    <source>
        <dbReference type="ARBA" id="ARBA00022882"/>
    </source>
</evidence>
<dbReference type="Gene3D" id="3.40.50.720">
    <property type="entry name" value="NAD(P)-binding Rossmann-like Domain"/>
    <property type="match status" value="1"/>
</dbReference>
<dbReference type="GO" id="GO:0005886">
    <property type="term" value="C:plasma membrane"/>
    <property type="evidence" value="ECO:0007669"/>
    <property type="project" value="TreeGrafter"/>
</dbReference>
<proteinExistence type="predicted"/>
<feature type="domain" description="Cyclic nucleotide-binding" evidence="8">
    <location>
        <begin position="466"/>
        <end position="516"/>
    </location>
</feature>
<evidence type="ECO:0000256" key="5">
    <source>
        <dbReference type="ARBA" id="ARBA00023303"/>
    </source>
</evidence>
<dbReference type="PANTHER" id="PTHR10217">
    <property type="entry name" value="VOLTAGE AND LIGAND GATED POTASSIUM CHANNEL"/>
    <property type="match status" value="1"/>
</dbReference>
<keyword evidence="2" id="KW-0631">Potassium channel</keyword>
<dbReference type="GO" id="GO:0005249">
    <property type="term" value="F:voltage-gated potassium channel activity"/>
    <property type="evidence" value="ECO:0007669"/>
    <property type="project" value="InterPro"/>
</dbReference>
<dbReference type="InterPro" id="IPR050818">
    <property type="entry name" value="KCNH_animal-type"/>
</dbReference>
<dbReference type="InterPro" id="IPR000595">
    <property type="entry name" value="cNMP-bd_dom"/>
</dbReference>
<dbReference type="PROSITE" id="PS50042">
    <property type="entry name" value="CNMP_BINDING_3"/>
    <property type="match status" value="1"/>
</dbReference>
<feature type="transmembrane region" description="Helical" evidence="7">
    <location>
        <begin position="340"/>
        <end position="365"/>
    </location>
</feature>
<dbReference type="PANTHER" id="PTHR10217:SF435">
    <property type="entry name" value="POTASSIUM VOLTAGE-GATED CHANNEL PROTEIN EAG"/>
    <property type="match status" value="1"/>
</dbReference>
<dbReference type="SUPFAM" id="SSF81324">
    <property type="entry name" value="Voltage-gated potassium channels"/>
    <property type="match status" value="1"/>
</dbReference>
<evidence type="ECO:0000256" key="7">
    <source>
        <dbReference type="SAM" id="Phobius"/>
    </source>
</evidence>
<keyword evidence="7" id="KW-0472">Membrane</keyword>
<keyword evidence="7" id="KW-0812">Transmembrane</keyword>
<keyword evidence="7" id="KW-1133">Transmembrane helix</keyword>
<dbReference type="InterPro" id="IPR018490">
    <property type="entry name" value="cNMP-bd_dom_sf"/>
</dbReference>
<reference evidence="9 10" key="1">
    <citation type="journal article" date="2018" name="J. Invertebr. Pathol.">
        <title>New genotyping method for the causative agent of crayfish plague (Aphanomyces astaci) based on whole genome data.</title>
        <authorList>
            <person name="Minardi D."/>
            <person name="Studholme D.J."/>
            <person name="van der Giezen M."/>
            <person name="Pretto T."/>
            <person name="Oidtmann B."/>
        </authorList>
    </citation>
    <scope>NUCLEOTIDE SEQUENCE [LARGE SCALE GENOMIC DNA]</scope>
    <source>
        <strain evidence="9 10">KB13</strain>
    </source>
</reference>
<evidence type="ECO:0000259" key="8">
    <source>
        <dbReference type="PROSITE" id="PS50042"/>
    </source>
</evidence>
<keyword evidence="5" id="KW-0407">Ion channel</keyword>
<accession>A0A9X8DKA6</accession>
<dbReference type="CDD" id="cd00038">
    <property type="entry name" value="CAP_ED"/>
    <property type="match status" value="1"/>
</dbReference>
<dbReference type="SUPFAM" id="SSF51206">
    <property type="entry name" value="cAMP-binding domain-like"/>
    <property type="match status" value="1"/>
</dbReference>
<evidence type="ECO:0000256" key="2">
    <source>
        <dbReference type="ARBA" id="ARBA00022826"/>
    </source>
</evidence>
<dbReference type="GO" id="GO:0034702">
    <property type="term" value="C:monoatomic ion channel complex"/>
    <property type="evidence" value="ECO:0007669"/>
    <property type="project" value="UniProtKB-KW"/>
</dbReference>
<keyword evidence="3" id="KW-0813">Transport</keyword>
<organism evidence="9 10">
    <name type="scientific">Aphanomyces astaci</name>
    <name type="common">Crayfish plague agent</name>
    <dbReference type="NCBI Taxonomy" id="112090"/>
    <lineage>
        <taxon>Eukaryota</taxon>
        <taxon>Sar</taxon>
        <taxon>Stramenopiles</taxon>
        <taxon>Oomycota</taxon>
        <taxon>Saprolegniomycetes</taxon>
        <taxon>Saprolegniales</taxon>
        <taxon>Verrucalvaceae</taxon>
        <taxon>Aphanomyces</taxon>
    </lineage>
</organism>
<dbReference type="Proteomes" id="UP000275652">
    <property type="component" value="Unassembled WGS sequence"/>
</dbReference>
<evidence type="ECO:0000313" key="9">
    <source>
        <dbReference type="EMBL" id="RLN97586.1"/>
    </source>
</evidence>
<dbReference type="Pfam" id="PF16653">
    <property type="entry name" value="Sacchrp_dh_C"/>
    <property type="match status" value="1"/>
</dbReference>
<dbReference type="InterPro" id="IPR014710">
    <property type="entry name" value="RmlC-like_jellyroll"/>
</dbReference>
<evidence type="ECO:0000256" key="1">
    <source>
        <dbReference type="ARBA" id="ARBA00022538"/>
    </source>
</evidence>
<feature type="transmembrane region" description="Helical" evidence="7">
    <location>
        <begin position="181"/>
        <end position="199"/>
    </location>
</feature>
<dbReference type="GO" id="GO:0042391">
    <property type="term" value="P:regulation of membrane potential"/>
    <property type="evidence" value="ECO:0007669"/>
    <property type="project" value="TreeGrafter"/>
</dbReference>
<evidence type="ECO:0000313" key="10">
    <source>
        <dbReference type="Proteomes" id="UP000275652"/>
    </source>
</evidence>
<dbReference type="InterPro" id="IPR032095">
    <property type="entry name" value="Sacchrp_dh-like_C"/>
</dbReference>
<evidence type="ECO:0000256" key="4">
    <source>
        <dbReference type="ARBA" id="ARBA00022958"/>
    </source>
</evidence>
<dbReference type="AlphaFoldDB" id="A0A9X8DKA6"/>
<protein>
    <recommendedName>
        <fullName evidence="8">Cyclic nucleotide-binding domain-containing protein</fullName>
    </recommendedName>
</protein>
<keyword evidence="3" id="KW-0851">Voltage-gated channel</keyword>
<dbReference type="EMBL" id="QUTI01056375">
    <property type="protein sequence ID" value="RLN97586.1"/>
    <property type="molecule type" value="Genomic_DNA"/>
</dbReference>
<comment type="caution">
    <text evidence="9">The sequence shown here is derived from an EMBL/GenBank/DDBJ whole genome shotgun (WGS) entry which is preliminary data.</text>
</comment>